<reference evidence="1 2" key="1">
    <citation type="submission" date="2019-04" db="EMBL/GenBank/DDBJ databases">
        <title>Pedobacter sp. RP-3-15 sp. nov., isolated from Arctic soil.</title>
        <authorList>
            <person name="Dahal R.H."/>
            <person name="Kim D.-U."/>
        </authorList>
    </citation>
    <scope>NUCLEOTIDE SEQUENCE [LARGE SCALE GENOMIC DNA]</scope>
    <source>
        <strain evidence="1 2">RP-3-15</strain>
    </source>
</reference>
<accession>A0A4U1CBZ0</accession>
<organism evidence="1 2">
    <name type="scientific">Pedobacter frigoris</name>
    <dbReference type="NCBI Taxonomy" id="2571272"/>
    <lineage>
        <taxon>Bacteria</taxon>
        <taxon>Pseudomonadati</taxon>
        <taxon>Bacteroidota</taxon>
        <taxon>Sphingobacteriia</taxon>
        <taxon>Sphingobacteriales</taxon>
        <taxon>Sphingobacteriaceae</taxon>
        <taxon>Pedobacter</taxon>
    </lineage>
</organism>
<gene>
    <name evidence="1" type="ORF">FA047_16720</name>
</gene>
<name>A0A4U1CBZ0_9SPHI</name>
<proteinExistence type="predicted"/>
<dbReference type="RefSeq" id="WP_136837232.1">
    <property type="nucleotide sequence ID" value="NZ_SWBQ01000005.1"/>
</dbReference>
<evidence type="ECO:0000313" key="1">
    <source>
        <dbReference type="EMBL" id="TKC04239.1"/>
    </source>
</evidence>
<dbReference type="EMBL" id="SWBQ01000005">
    <property type="protein sequence ID" value="TKC04239.1"/>
    <property type="molecule type" value="Genomic_DNA"/>
</dbReference>
<dbReference type="AlphaFoldDB" id="A0A4U1CBZ0"/>
<keyword evidence="2" id="KW-1185">Reference proteome</keyword>
<evidence type="ECO:0000313" key="2">
    <source>
        <dbReference type="Proteomes" id="UP000307244"/>
    </source>
</evidence>
<comment type="caution">
    <text evidence="1">The sequence shown here is derived from an EMBL/GenBank/DDBJ whole genome shotgun (WGS) entry which is preliminary data.</text>
</comment>
<sequence length="255" mass="29390">MNPFYDISDQKDLPVESLQLKNLGTEKVFASIGKTTRNGWEGRSTQWSHHMTAVTPEDYDRQFVNKLMKSRPIYTMKKVLDHHFENYCSIHTQGQADFFIHMRHVALPTLRKLKSSEVCVNLFEEWLEEKMSVNKKSLTPNTVNNNTINVGSVNAPVQFQQSSDHSVQTQHNHYQKEHVKEVFDLITRDIQNLNEQIRNDFTMEMNYAVAQLEKDRDIKPQLLSLGSLMKDVGVGTFTNLLAAPIFEVIKPLLGL</sequence>
<dbReference type="OrthoDB" id="1344571at2"/>
<protein>
    <submittedName>
        <fullName evidence="1">Uncharacterized protein</fullName>
    </submittedName>
</protein>
<dbReference type="Proteomes" id="UP000307244">
    <property type="component" value="Unassembled WGS sequence"/>
</dbReference>